<organism evidence="2 3">
    <name type="scientific">Streptodolium elevatio</name>
    <dbReference type="NCBI Taxonomy" id="3157996"/>
    <lineage>
        <taxon>Bacteria</taxon>
        <taxon>Bacillati</taxon>
        <taxon>Actinomycetota</taxon>
        <taxon>Actinomycetes</taxon>
        <taxon>Kitasatosporales</taxon>
        <taxon>Streptomycetaceae</taxon>
        <taxon>Streptodolium</taxon>
    </lineage>
</organism>
<feature type="compositionally biased region" description="Polar residues" evidence="1">
    <location>
        <begin position="1"/>
        <end position="11"/>
    </location>
</feature>
<sequence>MATTLRTPTRQTARVPAARGVAPAVRTTPDPRPGALARTGRIAAGTARGIGIFAVTTAKVVLLGKHGID</sequence>
<comment type="caution">
    <text evidence="2">The sequence shown here is derived from an EMBL/GenBank/DDBJ whole genome shotgun (WGS) entry which is preliminary data.</text>
</comment>
<evidence type="ECO:0000313" key="2">
    <source>
        <dbReference type="EMBL" id="MEU8134422.1"/>
    </source>
</evidence>
<proteinExistence type="predicted"/>
<protein>
    <submittedName>
        <fullName evidence="2">Uncharacterized protein</fullName>
    </submittedName>
</protein>
<dbReference type="EMBL" id="JBEZFP010000026">
    <property type="protein sequence ID" value="MEU8134422.1"/>
    <property type="molecule type" value="Genomic_DNA"/>
</dbReference>
<accession>A0ABV3DGS6</accession>
<reference evidence="2 3" key="1">
    <citation type="submission" date="2024-06" db="EMBL/GenBank/DDBJ databases">
        <title>The Natural Products Discovery Center: Release of the First 8490 Sequenced Strains for Exploring Actinobacteria Biosynthetic Diversity.</title>
        <authorList>
            <person name="Kalkreuter E."/>
            <person name="Kautsar S.A."/>
            <person name="Yang D."/>
            <person name="Bader C.D."/>
            <person name="Teijaro C.N."/>
            <person name="Fluegel L."/>
            <person name="Davis C.M."/>
            <person name="Simpson J.R."/>
            <person name="Lauterbach L."/>
            <person name="Steele A.D."/>
            <person name="Gui C."/>
            <person name="Meng S."/>
            <person name="Li G."/>
            <person name="Viehrig K."/>
            <person name="Ye F."/>
            <person name="Su P."/>
            <person name="Kiefer A.F."/>
            <person name="Nichols A."/>
            <person name="Cepeda A.J."/>
            <person name="Yan W."/>
            <person name="Fan B."/>
            <person name="Jiang Y."/>
            <person name="Adhikari A."/>
            <person name="Zheng C.-J."/>
            <person name="Schuster L."/>
            <person name="Cowan T.M."/>
            <person name="Smanski M.J."/>
            <person name="Chevrette M.G."/>
            <person name="De Carvalho L.P.S."/>
            <person name="Shen B."/>
        </authorList>
    </citation>
    <scope>NUCLEOTIDE SEQUENCE [LARGE SCALE GENOMIC DNA]</scope>
    <source>
        <strain evidence="2 3">NPDC048946</strain>
    </source>
</reference>
<gene>
    <name evidence="2" type="ORF">AB0C36_13020</name>
</gene>
<keyword evidence="3" id="KW-1185">Reference proteome</keyword>
<dbReference type="RefSeq" id="WP_358353054.1">
    <property type="nucleotide sequence ID" value="NZ_JBEZFP010000026.1"/>
</dbReference>
<name>A0ABV3DGS6_9ACTN</name>
<evidence type="ECO:0000256" key="1">
    <source>
        <dbReference type="SAM" id="MobiDB-lite"/>
    </source>
</evidence>
<feature type="compositionally biased region" description="Low complexity" evidence="1">
    <location>
        <begin position="12"/>
        <end position="37"/>
    </location>
</feature>
<feature type="region of interest" description="Disordered" evidence="1">
    <location>
        <begin position="1"/>
        <end position="37"/>
    </location>
</feature>
<dbReference type="Proteomes" id="UP001551482">
    <property type="component" value="Unassembled WGS sequence"/>
</dbReference>
<evidence type="ECO:0000313" key="3">
    <source>
        <dbReference type="Proteomes" id="UP001551482"/>
    </source>
</evidence>